<sequence length="101" mass="11522">MDEKQLQALANELAKNLKTPEDLSQFDRLLKKLCVEAALNAEMTHHLGYEKNQSRSLFKILCKCLVSEVTVQAVTELDNKAAHCHSPVLQRHRPFPGRRLD</sequence>
<keyword evidence="1" id="KW-0614">Plasmid</keyword>
<dbReference type="AlphaFoldDB" id="A0A288XGR1"/>
<name>A0A288XGR1_ECOLX</name>
<reference evidence="1" key="1">
    <citation type="submission" date="2017-03" db="EMBL/GenBank/DDBJ databases">
        <title>Emergence of Enteroaggreggative Eschericia coli ST131 clones causing extra-intestinal infections.</title>
        <authorList>
            <person name="Boll E.J."/>
            <person name="Stegger M."/>
            <person name="Hasman H."/>
            <person name="Roer L."/>
            <person name="Overballe-Petersne S."/>
            <person name="Ng K."/>
            <person name="Scheutz F."/>
            <person name="Hammerum A.M."/>
            <person name="Hansen F."/>
            <person name="Hansen D.S."/>
            <person name="Price L.B."/>
            <person name="Johnson J.R."/>
            <person name="Struve C."/>
            <person name="Olesen B."/>
        </authorList>
    </citation>
    <scope>NUCLEOTIDE SEQUENCE</scope>
    <source>
        <strain evidence="1">PAA-ST131</strain>
        <plasmid evidence="1">ESBL20150001</plasmid>
    </source>
</reference>
<accession>A0A288XGR1</accession>
<dbReference type="EMBL" id="KY706108">
    <property type="protein sequence ID" value="ASK37407.1"/>
    <property type="molecule type" value="Genomic_DNA"/>
</dbReference>
<protein>
    <submittedName>
        <fullName evidence="1">Mobile element protein</fullName>
    </submittedName>
</protein>
<geneLocation type="plasmid" evidence="1">
    <name>ESBL20150001</name>
</geneLocation>
<evidence type="ECO:0000313" key="1">
    <source>
        <dbReference type="EMBL" id="ASK37407.1"/>
    </source>
</evidence>
<organism evidence="1">
    <name type="scientific">Escherichia coli</name>
    <dbReference type="NCBI Taxonomy" id="562"/>
    <lineage>
        <taxon>Bacteria</taxon>
        <taxon>Pseudomonadati</taxon>
        <taxon>Pseudomonadota</taxon>
        <taxon>Gammaproteobacteria</taxon>
        <taxon>Enterobacterales</taxon>
        <taxon>Enterobacteriaceae</taxon>
        <taxon>Escherichia</taxon>
    </lineage>
</organism>
<proteinExistence type="predicted"/>